<proteinExistence type="predicted"/>
<dbReference type="EMBL" id="DSXR01000120">
    <property type="protein sequence ID" value="HGS88311.1"/>
    <property type="molecule type" value="Genomic_DNA"/>
</dbReference>
<sequence length="224" mass="23988">MNARRLIIALGMFVVAAMLLAFSAIVYAAGEQMSQAASSVPQMVAPDTPPPLPTYLSGAQLQAQPAALSPTLSYYFISGNTFTPSGSVAYSRQVTGCVNQMPQGIPFSAPVHLPQGSQVVSITLYTYDSISTTTTSTAYFIFNDGMGFGGYTVSAKSPPNTANYRQTNSTENNPLIIDNQNYNYLVEWRKDSGTPDSTLLSLCGVRVAYYAPLASGLYLPFVTK</sequence>
<evidence type="ECO:0000313" key="2">
    <source>
        <dbReference type="EMBL" id="HGS88311.1"/>
    </source>
</evidence>
<accession>A0A7C4Q351</accession>
<gene>
    <name evidence="2" type="ORF">ENT17_11955</name>
</gene>
<keyword evidence="1" id="KW-0732">Signal</keyword>
<organism evidence="2">
    <name type="scientific">Bellilinea caldifistulae</name>
    <dbReference type="NCBI Taxonomy" id="360411"/>
    <lineage>
        <taxon>Bacteria</taxon>
        <taxon>Bacillati</taxon>
        <taxon>Chloroflexota</taxon>
        <taxon>Anaerolineae</taxon>
        <taxon>Anaerolineales</taxon>
        <taxon>Anaerolineaceae</taxon>
        <taxon>Bellilinea</taxon>
    </lineage>
</organism>
<comment type="caution">
    <text evidence="2">The sequence shown here is derived from an EMBL/GenBank/DDBJ whole genome shotgun (WGS) entry which is preliminary data.</text>
</comment>
<feature type="signal peptide" evidence="1">
    <location>
        <begin position="1"/>
        <end position="28"/>
    </location>
</feature>
<name>A0A7C4Q351_9CHLR</name>
<protein>
    <submittedName>
        <fullName evidence="2">Uncharacterized protein</fullName>
    </submittedName>
</protein>
<feature type="chain" id="PRO_5027961811" evidence="1">
    <location>
        <begin position="29"/>
        <end position="224"/>
    </location>
</feature>
<dbReference type="AlphaFoldDB" id="A0A7C4Q351"/>
<evidence type="ECO:0000256" key="1">
    <source>
        <dbReference type="SAM" id="SignalP"/>
    </source>
</evidence>
<reference evidence="2" key="1">
    <citation type="journal article" date="2020" name="mSystems">
        <title>Genome- and Community-Level Interaction Insights into Carbon Utilization and Element Cycling Functions of Hydrothermarchaeota in Hydrothermal Sediment.</title>
        <authorList>
            <person name="Zhou Z."/>
            <person name="Liu Y."/>
            <person name="Xu W."/>
            <person name="Pan J."/>
            <person name="Luo Z.H."/>
            <person name="Li M."/>
        </authorList>
    </citation>
    <scope>NUCLEOTIDE SEQUENCE [LARGE SCALE GENOMIC DNA]</scope>
    <source>
        <strain evidence="2">SpSt-556</strain>
    </source>
</reference>